<dbReference type="Proteomes" id="UP001362999">
    <property type="component" value="Unassembled WGS sequence"/>
</dbReference>
<feature type="non-terminal residue" evidence="3">
    <location>
        <position position="65"/>
    </location>
</feature>
<evidence type="ECO:0000313" key="3">
    <source>
        <dbReference type="EMBL" id="KAK7059391.1"/>
    </source>
</evidence>
<reference evidence="3 4" key="1">
    <citation type="journal article" date="2024" name="J Genomics">
        <title>Draft genome sequencing and assembly of Favolaschia claudopus CIRM-BRFM 2984 isolated from oak limbs.</title>
        <authorList>
            <person name="Navarro D."/>
            <person name="Drula E."/>
            <person name="Chaduli D."/>
            <person name="Cazenave R."/>
            <person name="Ahrendt S."/>
            <person name="Wang J."/>
            <person name="Lipzen A."/>
            <person name="Daum C."/>
            <person name="Barry K."/>
            <person name="Grigoriev I.V."/>
            <person name="Favel A."/>
            <person name="Rosso M.N."/>
            <person name="Martin F."/>
        </authorList>
    </citation>
    <scope>NUCLEOTIDE SEQUENCE [LARGE SCALE GENOMIC DNA]</scope>
    <source>
        <strain evidence="3 4">CIRM-BRFM 2984</strain>
    </source>
</reference>
<sequence length="65" mass="6949">LAALNKPGTCCRAKHHRVNGANSRISRQASAEDVEAEIFLAEGAHIIITCDLWTSKGLVNGTQGF</sequence>
<name>A0AAW0E4D5_9AGAR</name>
<evidence type="ECO:0000313" key="2">
    <source>
        <dbReference type="EMBL" id="KAK6987636.1"/>
    </source>
</evidence>
<evidence type="ECO:0000313" key="1">
    <source>
        <dbReference type="EMBL" id="KAK6969664.1"/>
    </source>
</evidence>
<accession>A0AAW0E4D5</accession>
<keyword evidence="4" id="KW-1185">Reference proteome</keyword>
<dbReference type="EMBL" id="JAWWNJ010000217">
    <property type="protein sequence ID" value="KAK6969664.1"/>
    <property type="molecule type" value="Genomic_DNA"/>
</dbReference>
<protein>
    <submittedName>
        <fullName evidence="3">Uncharacterized protein</fullName>
    </submittedName>
</protein>
<evidence type="ECO:0000313" key="4">
    <source>
        <dbReference type="Proteomes" id="UP001362999"/>
    </source>
</evidence>
<dbReference type="AlphaFoldDB" id="A0AAW0E4D5"/>
<dbReference type="EMBL" id="JAWWNJ010000003">
    <property type="protein sequence ID" value="KAK7059391.1"/>
    <property type="molecule type" value="Genomic_DNA"/>
</dbReference>
<feature type="non-terminal residue" evidence="3">
    <location>
        <position position="1"/>
    </location>
</feature>
<comment type="caution">
    <text evidence="3">The sequence shown here is derived from an EMBL/GenBank/DDBJ whole genome shotgun (WGS) entry which is preliminary data.</text>
</comment>
<dbReference type="EMBL" id="JAWWNJ010000130">
    <property type="protein sequence ID" value="KAK6987636.1"/>
    <property type="molecule type" value="Genomic_DNA"/>
</dbReference>
<organism evidence="3 4">
    <name type="scientific">Favolaschia claudopus</name>
    <dbReference type="NCBI Taxonomy" id="2862362"/>
    <lineage>
        <taxon>Eukaryota</taxon>
        <taxon>Fungi</taxon>
        <taxon>Dikarya</taxon>
        <taxon>Basidiomycota</taxon>
        <taxon>Agaricomycotina</taxon>
        <taxon>Agaricomycetes</taxon>
        <taxon>Agaricomycetidae</taxon>
        <taxon>Agaricales</taxon>
        <taxon>Marasmiineae</taxon>
        <taxon>Mycenaceae</taxon>
        <taxon>Favolaschia</taxon>
    </lineage>
</organism>
<gene>
    <name evidence="3" type="ORF">R3P38DRAFT_2471264</name>
    <name evidence="1" type="ORF">R3P38DRAFT_2472268</name>
    <name evidence="2" type="ORF">R3P38DRAFT_2477574</name>
</gene>
<proteinExistence type="predicted"/>